<feature type="compositionally biased region" description="Low complexity" evidence="1">
    <location>
        <begin position="92"/>
        <end position="102"/>
    </location>
</feature>
<dbReference type="RefSeq" id="WP_184025396.1">
    <property type="nucleotide sequence ID" value="NZ_JACHFN010000002.1"/>
</dbReference>
<proteinExistence type="predicted"/>
<comment type="caution">
    <text evidence="2">The sequence shown here is derived from an EMBL/GenBank/DDBJ whole genome shotgun (WGS) entry which is preliminary data.</text>
</comment>
<reference evidence="2 3" key="1">
    <citation type="submission" date="2020-08" db="EMBL/GenBank/DDBJ databases">
        <title>Genomic Encyclopedia of Type Strains, Phase IV (KMG-IV): sequencing the most valuable type-strain genomes for metagenomic binning, comparative biology and taxonomic classification.</title>
        <authorList>
            <person name="Goeker M."/>
        </authorList>
    </citation>
    <scope>NUCLEOTIDE SEQUENCE [LARGE SCALE GENOMIC DNA]</scope>
    <source>
        <strain evidence="2 3">DSM 101791</strain>
    </source>
</reference>
<name>A0A7W8GDD2_9DEIO</name>
<accession>A0A7W8GDD2</accession>
<dbReference type="Proteomes" id="UP000525389">
    <property type="component" value="Unassembled WGS sequence"/>
</dbReference>
<protein>
    <submittedName>
        <fullName evidence="2">Uncharacterized protein</fullName>
    </submittedName>
</protein>
<sequence length="112" mass="11752">MNLPEIAWGGGWRDLVTPGLVRSLHRLEAQGVVFAWAAAEADLEGAGHGAPRYVFSARREGALLASHDGSETPRQAISEVILGAMSACGAFAGQQPGAAPQGRSRLTETETR</sequence>
<feature type="region of interest" description="Disordered" evidence="1">
    <location>
        <begin position="92"/>
        <end position="112"/>
    </location>
</feature>
<evidence type="ECO:0000256" key="1">
    <source>
        <dbReference type="SAM" id="MobiDB-lite"/>
    </source>
</evidence>
<gene>
    <name evidence="2" type="ORF">HNQ09_000638</name>
</gene>
<dbReference type="AlphaFoldDB" id="A0A7W8GDD2"/>
<organism evidence="2 3">
    <name type="scientific">Deinococcus budaensis</name>
    <dbReference type="NCBI Taxonomy" id="1665626"/>
    <lineage>
        <taxon>Bacteria</taxon>
        <taxon>Thermotogati</taxon>
        <taxon>Deinococcota</taxon>
        <taxon>Deinococci</taxon>
        <taxon>Deinococcales</taxon>
        <taxon>Deinococcaceae</taxon>
        <taxon>Deinococcus</taxon>
    </lineage>
</organism>
<keyword evidence="3" id="KW-1185">Reference proteome</keyword>
<dbReference type="EMBL" id="JACHFN010000002">
    <property type="protein sequence ID" value="MBB5233221.1"/>
    <property type="molecule type" value="Genomic_DNA"/>
</dbReference>
<evidence type="ECO:0000313" key="3">
    <source>
        <dbReference type="Proteomes" id="UP000525389"/>
    </source>
</evidence>
<evidence type="ECO:0000313" key="2">
    <source>
        <dbReference type="EMBL" id="MBB5233221.1"/>
    </source>
</evidence>